<reference evidence="1 2" key="1">
    <citation type="submission" date="2017-11" db="EMBL/GenBank/DDBJ databases">
        <authorList>
            <person name="Kracher B."/>
        </authorList>
    </citation>
    <scope>NUCLEOTIDE SEQUENCE [LARGE SCALE GENOMIC DNA]</scope>
    <source>
        <strain evidence="1 2">RACE1</strain>
    </source>
</reference>
<accession>A0A383UW01</accession>
<evidence type="ECO:0000313" key="2">
    <source>
        <dbReference type="Proteomes" id="UP000275772"/>
    </source>
</evidence>
<evidence type="ECO:0000313" key="1">
    <source>
        <dbReference type="EMBL" id="SZF03765.1"/>
    </source>
</evidence>
<organism evidence="1 2">
    <name type="scientific">Blumeria hordei</name>
    <name type="common">Barley powdery mildew</name>
    <name type="synonym">Blumeria graminis f. sp. hordei</name>
    <dbReference type="NCBI Taxonomy" id="2867405"/>
    <lineage>
        <taxon>Eukaryota</taxon>
        <taxon>Fungi</taxon>
        <taxon>Dikarya</taxon>
        <taxon>Ascomycota</taxon>
        <taxon>Pezizomycotina</taxon>
        <taxon>Leotiomycetes</taxon>
        <taxon>Erysiphales</taxon>
        <taxon>Erysiphaceae</taxon>
        <taxon>Blumeria</taxon>
    </lineage>
</organism>
<gene>
    <name evidence="1" type="ORF">BLGHR1_14559</name>
</gene>
<dbReference type="Proteomes" id="UP000275772">
    <property type="component" value="Unassembled WGS sequence"/>
</dbReference>
<proteinExistence type="predicted"/>
<name>A0A383UW01_BLUHO</name>
<dbReference type="EMBL" id="UNSH01000056">
    <property type="protein sequence ID" value="SZF03765.1"/>
    <property type="molecule type" value="Genomic_DNA"/>
</dbReference>
<protein>
    <submittedName>
        <fullName evidence="1">Uncharacterized protein</fullName>
    </submittedName>
</protein>
<sequence length="919" mass="106159">MQSCSFNLVRREKSFQAALRTITSLPQNLLSQSHKILLNKPTSRNSYAKYHTNPTLNYKDKNEELTNTFNCHDISLKASWRRGDTYGHRYWAGDILTDYLNISDTTLRQKFWNNIRSKNCGKFLPTILVHFFHISNTEGSLRTSLDHEITRIALSTLESKNLCWEDVQNWAYILSTQHADEMAKRIYESDRQLQEFLIMHVMNSNLSSARSLDMLFSCVWDLILGKRSSRKTSSLLSNKIMQCPRQNECDFLSPGRIKHDGTHQESPATYIDRFTFVDLARRLLRQSRRLWPASMTNVAHMASSYSKILVAKANCNSQSLNSHLSRQLCNILNILMVELSYQATVEPYNQVVHNWNAQKILLKLATEFRPALILSHSSYRAIVQVLAAREMTPNEKDCALRRSPNWPPWIVAKHGMDASFSTDEDSSRVVAGIYRMNEAGYSGGWLDDALRIIGGQDFDGTPTIQQRRILPWPVSDHGKSDEFNPNVWAARIMATRNIQEAWTAFVEFKKRGGKPSQDTYLALFEKLTYQLVVGGRNREYNPIPGDGREVLPIPDNNFSEYYKRNLEPPSIQRLYSEMLQSGQRPAGRCLKFLVRNSRTPDEGFRYLIDGGLSIDILESFRVFSESPHLNNTPKIPKSILVEFLYLICRFVPRAIRDPRQADTREKNSRWIVKKLVSRSSYGISLNQPLRLAAYILSTQRPKTQLPWYILFRALSRENIIVSLDVNDSSRNDILAWKLFRASLADFENCGLQLNARGFSMLCHGIQKYSRAVARTKNENETIDLMEAHLLIKSEFKRLSKSSQYQENFQKLYEPIRGIHLHAYIRCLALAKDYEEIVTTVQWMSNHAKELNEILQQESKGAQVRFRRVFLAIHTCCKGTRFEPHLKALISSVDSWEGWPTDEEVDVYKKKSHLEGHICW</sequence>
<dbReference type="AlphaFoldDB" id="A0A383UW01"/>
<dbReference type="VEuPathDB" id="FungiDB:BLGHR1_14559"/>